<dbReference type="EMBL" id="HBUF01520177">
    <property type="protein sequence ID" value="CAG6748685.1"/>
    <property type="molecule type" value="Transcribed_RNA"/>
</dbReference>
<dbReference type="AlphaFoldDB" id="A0A8D8ZJ56"/>
<proteinExistence type="predicted"/>
<protein>
    <submittedName>
        <fullName evidence="1">Uncharacterized protein</fullName>
    </submittedName>
</protein>
<reference evidence="1" key="1">
    <citation type="submission" date="2021-05" db="EMBL/GenBank/DDBJ databases">
        <authorList>
            <person name="Alioto T."/>
            <person name="Alioto T."/>
            <person name="Gomez Garrido J."/>
        </authorList>
    </citation>
    <scope>NUCLEOTIDE SEQUENCE</scope>
</reference>
<sequence length="175" mass="20593">MHNNKIIIKKKQANKQDLFFLPTINNNSVLCYTKLLYFVKYFERCSSVLDSLFFWFPLARAPSRFFKSELGVSHFLLDSTESSSPNVQRIHKECLTNLLPYAIFIKQMIRRIQKSSRLCQTSPLMSFFVFGFNQVKFLRNIHPLLFKVAEIPKFPKNRLSPVVLEFFKTAQSTRL</sequence>
<accession>A0A8D8ZJ56</accession>
<name>A0A8D8ZJ56_9HEMI</name>
<evidence type="ECO:0000313" key="1">
    <source>
        <dbReference type="EMBL" id="CAG6748685.1"/>
    </source>
</evidence>
<organism evidence="1">
    <name type="scientific">Cacopsylla melanoneura</name>
    <dbReference type="NCBI Taxonomy" id="428564"/>
    <lineage>
        <taxon>Eukaryota</taxon>
        <taxon>Metazoa</taxon>
        <taxon>Ecdysozoa</taxon>
        <taxon>Arthropoda</taxon>
        <taxon>Hexapoda</taxon>
        <taxon>Insecta</taxon>
        <taxon>Pterygota</taxon>
        <taxon>Neoptera</taxon>
        <taxon>Paraneoptera</taxon>
        <taxon>Hemiptera</taxon>
        <taxon>Sternorrhyncha</taxon>
        <taxon>Psylloidea</taxon>
        <taxon>Psyllidae</taxon>
        <taxon>Psyllinae</taxon>
        <taxon>Cacopsylla</taxon>
    </lineage>
</organism>